<proteinExistence type="predicted"/>
<keyword evidence="2" id="KW-1185">Reference proteome</keyword>
<dbReference type="Proteomes" id="UP000076722">
    <property type="component" value="Unassembled WGS sequence"/>
</dbReference>
<evidence type="ECO:0000313" key="1">
    <source>
        <dbReference type="EMBL" id="KZS89050.1"/>
    </source>
</evidence>
<reference evidence="1 2" key="1">
    <citation type="journal article" date="2016" name="Mol. Biol. Evol.">
        <title>Comparative Genomics of Early-Diverging Mushroom-Forming Fungi Provides Insights into the Origins of Lignocellulose Decay Capabilities.</title>
        <authorList>
            <person name="Nagy L.G."/>
            <person name="Riley R."/>
            <person name="Tritt A."/>
            <person name="Adam C."/>
            <person name="Daum C."/>
            <person name="Floudas D."/>
            <person name="Sun H."/>
            <person name="Yadav J.S."/>
            <person name="Pangilinan J."/>
            <person name="Larsson K.H."/>
            <person name="Matsuura K."/>
            <person name="Barry K."/>
            <person name="Labutti K."/>
            <person name="Kuo R."/>
            <person name="Ohm R.A."/>
            <person name="Bhattacharya S.S."/>
            <person name="Shirouzu T."/>
            <person name="Yoshinaga Y."/>
            <person name="Martin F.M."/>
            <person name="Grigoriev I.V."/>
            <person name="Hibbett D.S."/>
        </authorList>
    </citation>
    <scope>NUCLEOTIDE SEQUENCE [LARGE SCALE GENOMIC DNA]</scope>
    <source>
        <strain evidence="1 2">HHB9708</strain>
    </source>
</reference>
<gene>
    <name evidence="1" type="ORF">SISNIDRAFT_469561</name>
</gene>
<protein>
    <submittedName>
        <fullName evidence="1">Uncharacterized protein</fullName>
    </submittedName>
</protein>
<sequence>MPVLKAPTCPRKRQLRDALFATRLAPGPFFHLQRWPLLIANPAAFSEHPSFSFEEGKVAMAARCSLINLPPALWDETYQSQYDLKQFGRGNAIDAEHCNVPMNLFVTGASGDASVALSAILGQRTDPMQLSLWKLPTDLSLSPAQPLRITISSRPEYGPLTITMSVAQCTGVQGTLPTHCVPTVIGTTHTLDGVNDLLRAAEEASKSMPDVANQFCNLMYLDFQVVHGPTFQISVFPGCQSQWWDDVDGRQLRPFFEQDQGIWIIALSNRPQSKLSNASYMELAGMRGPGGLHTIYTTQDRKHGDGPIAEPHPDVSVITLPRPRDGLWQLAAVAAPNNANALLQNAPGTQYGKQINKFWPFFQRIFKAYQSRISVRQSECRQILRTRLAHMKLLFKRTENPVMSPSMSSGLDNSTENDFEWRCNNPLEGFSGADGMEVVLEALRNSSLLFIPISREASEYLMGTQSHMGDHLNSLRNGSYVIYADELRQSNNSILEAVKAPMAQIEALMDAHLSHLRMMVDNSLARQFNSLFGPSMNDVIHGYIFKPVIEHSFGQTRAMLEYQFSNMWRRIPTQIPHLPDLIAQCNTTAAQCEEAILVSIRTGHESKMLVESDLNTLQSPPTSPILPSESDFDHSLKRLGALSLGDPAYNILWRLRRADYESEVALGARLQISYPAVVEARIQEGVREGLKRWLANLTDEDRHRLQQEYERYERESNGEHDPEFPWRNASDSNVRSLNAIEESLSKVRTVRSEDVWVIHELAKTMQKGLDIRKVPRKRASATGLVLSITLVEILRLLNDSPHENPECVSKTIEPRKGDERNMIMESHVFSEVADA</sequence>
<organism evidence="1 2">
    <name type="scientific">Sistotremastrum niveocremeum HHB9708</name>
    <dbReference type="NCBI Taxonomy" id="1314777"/>
    <lineage>
        <taxon>Eukaryota</taxon>
        <taxon>Fungi</taxon>
        <taxon>Dikarya</taxon>
        <taxon>Basidiomycota</taxon>
        <taxon>Agaricomycotina</taxon>
        <taxon>Agaricomycetes</taxon>
        <taxon>Sistotremastrales</taxon>
        <taxon>Sistotremastraceae</taxon>
        <taxon>Sertulicium</taxon>
        <taxon>Sertulicium niveocremeum</taxon>
    </lineage>
</organism>
<dbReference type="AlphaFoldDB" id="A0A164PUN1"/>
<evidence type="ECO:0000313" key="2">
    <source>
        <dbReference type="Proteomes" id="UP000076722"/>
    </source>
</evidence>
<name>A0A164PUN1_9AGAM</name>
<accession>A0A164PUN1</accession>
<dbReference type="EMBL" id="KV419430">
    <property type="protein sequence ID" value="KZS89050.1"/>
    <property type="molecule type" value="Genomic_DNA"/>
</dbReference>